<protein>
    <recommendedName>
        <fullName evidence="5">Integral membrane protein</fullName>
    </recommendedName>
</protein>
<organism evidence="3 4">
    <name type="scientific">Streptomyces exfoliatus</name>
    <name type="common">Streptomyces hydrogenans</name>
    <dbReference type="NCBI Taxonomy" id="1905"/>
    <lineage>
        <taxon>Bacteria</taxon>
        <taxon>Bacillati</taxon>
        <taxon>Actinomycetota</taxon>
        <taxon>Actinomycetes</taxon>
        <taxon>Kitasatosporales</taxon>
        <taxon>Streptomycetaceae</taxon>
        <taxon>Streptomyces</taxon>
    </lineage>
</organism>
<keyword evidence="2" id="KW-0472">Membrane</keyword>
<dbReference type="Proteomes" id="UP001551210">
    <property type="component" value="Unassembled WGS sequence"/>
</dbReference>
<proteinExistence type="predicted"/>
<feature type="transmembrane region" description="Helical" evidence="2">
    <location>
        <begin position="33"/>
        <end position="53"/>
    </location>
</feature>
<dbReference type="EMBL" id="JBEZAM010000009">
    <property type="protein sequence ID" value="MEU7293568.1"/>
    <property type="molecule type" value="Genomic_DNA"/>
</dbReference>
<feature type="region of interest" description="Disordered" evidence="1">
    <location>
        <begin position="49"/>
        <end position="68"/>
    </location>
</feature>
<name>A0ABV3CVN8_STREX</name>
<keyword evidence="2" id="KW-1133">Transmembrane helix</keyword>
<evidence type="ECO:0000313" key="3">
    <source>
        <dbReference type="EMBL" id="MEU7293568.1"/>
    </source>
</evidence>
<gene>
    <name evidence="3" type="ORF">AB0A76_10235</name>
</gene>
<evidence type="ECO:0000313" key="4">
    <source>
        <dbReference type="Proteomes" id="UP001551210"/>
    </source>
</evidence>
<evidence type="ECO:0000256" key="2">
    <source>
        <dbReference type="SAM" id="Phobius"/>
    </source>
</evidence>
<sequence>MSGSTKTMTVLTCAALVLTTAYTVALGSSGWLWFAWIVLGVATIGLAASDGAAPSAPRRRPPPGPSRP</sequence>
<dbReference type="RefSeq" id="WP_359205950.1">
    <property type="nucleotide sequence ID" value="NZ_JBEZAM010000009.1"/>
</dbReference>
<accession>A0ABV3CVN8</accession>
<keyword evidence="2" id="KW-0812">Transmembrane</keyword>
<keyword evidence="4" id="KW-1185">Reference proteome</keyword>
<evidence type="ECO:0008006" key="5">
    <source>
        <dbReference type="Google" id="ProtNLM"/>
    </source>
</evidence>
<reference evidence="3 4" key="1">
    <citation type="submission" date="2024-06" db="EMBL/GenBank/DDBJ databases">
        <title>The Natural Products Discovery Center: Release of the First 8490 Sequenced Strains for Exploring Actinobacteria Biosynthetic Diversity.</title>
        <authorList>
            <person name="Kalkreuter E."/>
            <person name="Kautsar S.A."/>
            <person name="Yang D."/>
            <person name="Bader C.D."/>
            <person name="Teijaro C.N."/>
            <person name="Fluegel L."/>
            <person name="Davis C.M."/>
            <person name="Simpson J.R."/>
            <person name="Lauterbach L."/>
            <person name="Steele A.D."/>
            <person name="Gui C."/>
            <person name="Meng S."/>
            <person name="Li G."/>
            <person name="Viehrig K."/>
            <person name="Ye F."/>
            <person name="Su P."/>
            <person name="Kiefer A.F."/>
            <person name="Nichols A."/>
            <person name="Cepeda A.J."/>
            <person name="Yan W."/>
            <person name="Fan B."/>
            <person name="Jiang Y."/>
            <person name="Adhikari A."/>
            <person name="Zheng C.-J."/>
            <person name="Schuster L."/>
            <person name="Cowan T.M."/>
            <person name="Smanski M.J."/>
            <person name="Chevrette M.G."/>
            <person name="De Carvalho L.P.S."/>
            <person name="Shen B."/>
        </authorList>
    </citation>
    <scope>NUCLEOTIDE SEQUENCE [LARGE SCALE GENOMIC DNA]</scope>
    <source>
        <strain evidence="3 4">NPDC045705</strain>
    </source>
</reference>
<evidence type="ECO:0000256" key="1">
    <source>
        <dbReference type="SAM" id="MobiDB-lite"/>
    </source>
</evidence>
<comment type="caution">
    <text evidence="3">The sequence shown here is derived from an EMBL/GenBank/DDBJ whole genome shotgun (WGS) entry which is preliminary data.</text>
</comment>